<dbReference type="eggNOG" id="ENOG502TCE7">
    <property type="taxonomic scope" value="Eukaryota"/>
</dbReference>
<dbReference type="KEGG" id="dan:6504064"/>
<dbReference type="AlphaFoldDB" id="B3MS01"/>
<dbReference type="GeneID" id="6504064"/>
<evidence type="ECO:0000313" key="2">
    <source>
        <dbReference type="Proteomes" id="UP000007801"/>
    </source>
</evidence>
<organism evidence="1 2">
    <name type="scientific">Drosophila ananassae</name>
    <name type="common">Fruit fly</name>
    <dbReference type="NCBI Taxonomy" id="7217"/>
    <lineage>
        <taxon>Eukaryota</taxon>
        <taxon>Metazoa</taxon>
        <taxon>Ecdysozoa</taxon>
        <taxon>Arthropoda</taxon>
        <taxon>Hexapoda</taxon>
        <taxon>Insecta</taxon>
        <taxon>Pterygota</taxon>
        <taxon>Neoptera</taxon>
        <taxon>Endopterygota</taxon>
        <taxon>Diptera</taxon>
        <taxon>Brachycera</taxon>
        <taxon>Muscomorpha</taxon>
        <taxon>Ephydroidea</taxon>
        <taxon>Drosophilidae</taxon>
        <taxon>Drosophila</taxon>
        <taxon>Sophophora</taxon>
    </lineage>
</organism>
<keyword evidence="2" id="KW-1185">Reference proteome</keyword>
<dbReference type="Proteomes" id="UP000007801">
    <property type="component" value="Unassembled WGS sequence"/>
</dbReference>
<gene>
    <name evidence="1" type="primary">Dana\GF21380</name>
    <name evidence="1" type="synonym">dana_GLEANR_4583</name>
    <name evidence="1" type="ORF">GF21380</name>
</gene>
<proteinExistence type="predicted"/>
<name>B3MS01_DROAN</name>
<reference evidence="1 2" key="1">
    <citation type="journal article" date="2007" name="Nature">
        <title>Evolution of genes and genomes on the Drosophila phylogeny.</title>
        <authorList>
            <consortium name="Drosophila 12 Genomes Consortium"/>
            <person name="Clark A.G."/>
            <person name="Eisen M.B."/>
            <person name="Smith D.R."/>
            <person name="Bergman C.M."/>
            <person name="Oliver B."/>
            <person name="Markow T.A."/>
            <person name="Kaufman T.C."/>
            <person name="Kellis M."/>
            <person name="Gelbart W."/>
            <person name="Iyer V.N."/>
            <person name="Pollard D.A."/>
            <person name="Sackton T.B."/>
            <person name="Larracuente A.M."/>
            <person name="Singh N.D."/>
            <person name="Abad J.P."/>
            <person name="Abt D.N."/>
            <person name="Adryan B."/>
            <person name="Aguade M."/>
            <person name="Akashi H."/>
            <person name="Anderson W.W."/>
            <person name="Aquadro C.F."/>
            <person name="Ardell D.H."/>
            <person name="Arguello R."/>
            <person name="Artieri C.G."/>
            <person name="Barbash D.A."/>
            <person name="Barker D."/>
            <person name="Barsanti P."/>
            <person name="Batterham P."/>
            <person name="Batzoglou S."/>
            <person name="Begun D."/>
            <person name="Bhutkar A."/>
            <person name="Blanco E."/>
            <person name="Bosak S.A."/>
            <person name="Bradley R.K."/>
            <person name="Brand A.D."/>
            <person name="Brent M.R."/>
            <person name="Brooks A.N."/>
            <person name="Brown R.H."/>
            <person name="Butlin R.K."/>
            <person name="Caggese C."/>
            <person name="Calvi B.R."/>
            <person name="Bernardo de Carvalho A."/>
            <person name="Caspi A."/>
            <person name="Castrezana S."/>
            <person name="Celniker S.E."/>
            <person name="Chang J.L."/>
            <person name="Chapple C."/>
            <person name="Chatterji S."/>
            <person name="Chinwalla A."/>
            <person name="Civetta A."/>
            <person name="Clifton S.W."/>
            <person name="Comeron J.M."/>
            <person name="Costello J.C."/>
            <person name="Coyne J.A."/>
            <person name="Daub J."/>
            <person name="David R.G."/>
            <person name="Delcher A.L."/>
            <person name="Delehaunty K."/>
            <person name="Do C.B."/>
            <person name="Ebling H."/>
            <person name="Edwards K."/>
            <person name="Eickbush T."/>
            <person name="Evans J.D."/>
            <person name="Filipski A."/>
            <person name="Findeiss S."/>
            <person name="Freyhult E."/>
            <person name="Fulton L."/>
            <person name="Fulton R."/>
            <person name="Garcia A.C."/>
            <person name="Gardiner A."/>
            <person name="Garfield D.A."/>
            <person name="Garvin B.E."/>
            <person name="Gibson G."/>
            <person name="Gilbert D."/>
            <person name="Gnerre S."/>
            <person name="Godfrey J."/>
            <person name="Good R."/>
            <person name="Gotea V."/>
            <person name="Gravely B."/>
            <person name="Greenberg A.J."/>
            <person name="Griffiths-Jones S."/>
            <person name="Gross S."/>
            <person name="Guigo R."/>
            <person name="Gustafson E.A."/>
            <person name="Haerty W."/>
            <person name="Hahn M.W."/>
            <person name="Halligan D.L."/>
            <person name="Halpern A.L."/>
            <person name="Halter G.M."/>
            <person name="Han M.V."/>
            <person name="Heger A."/>
            <person name="Hillier L."/>
            <person name="Hinrichs A.S."/>
            <person name="Holmes I."/>
            <person name="Hoskins R.A."/>
            <person name="Hubisz M.J."/>
            <person name="Hultmark D."/>
            <person name="Huntley M.A."/>
            <person name="Jaffe D.B."/>
            <person name="Jagadeeshan S."/>
            <person name="Jeck W.R."/>
            <person name="Johnson J."/>
            <person name="Jones C.D."/>
            <person name="Jordan W.C."/>
            <person name="Karpen G.H."/>
            <person name="Kataoka E."/>
            <person name="Keightley P.D."/>
            <person name="Kheradpour P."/>
            <person name="Kirkness E.F."/>
            <person name="Koerich L.B."/>
            <person name="Kristiansen K."/>
            <person name="Kudrna D."/>
            <person name="Kulathinal R.J."/>
            <person name="Kumar S."/>
            <person name="Kwok R."/>
            <person name="Lander E."/>
            <person name="Langley C.H."/>
            <person name="Lapoint R."/>
            <person name="Lazzaro B.P."/>
            <person name="Lee S.J."/>
            <person name="Levesque L."/>
            <person name="Li R."/>
            <person name="Lin C.F."/>
            <person name="Lin M.F."/>
            <person name="Lindblad-Toh K."/>
            <person name="Llopart A."/>
            <person name="Long M."/>
            <person name="Low L."/>
            <person name="Lozovsky E."/>
            <person name="Lu J."/>
            <person name="Luo M."/>
            <person name="Machado C.A."/>
            <person name="Makalowski W."/>
            <person name="Marzo M."/>
            <person name="Matsuda M."/>
            <person name="Matzkin L."/>
            <person name="McAllister B."/>
            <person name="McBride C.S."/>
            <person name="McKernan B."/>
            <person name="McKernan K."/>
            <person name="Mendez-Lago M."/>
            <person name="Minx P."/>
            <person name="Mollenhauer M.U."/>
            <person name="Montooth K."/>
            <person name="Mount S.M."/>
            <person name="Mu X."/>
            <person name="Myers E."/>
            <person name="Negre B."/>
            <person name="Newfeld S."/>
            <person name="Nielsen R."/>
            <person name="Noor M.A."/>
            <person name="O'Grady P."/>
            <person name="Pachter L."/>
            <person name="Papaceit M."/>
            <person name="Parisi M.J."/>
            <person name="Parisi M."/>
            <person name="Parts L."/>
            <person name="Pedersen J.S."/>
            <person name="Pesole G."/>
            <person name="Phillippy A.M."/>
            <person name="Ponting C.P."/>
            <person name="Pop M."/>
            <person name="Porcelli D."/>
            <person name="Powell J.R."/>
            <person name="Prohaska S."/>
            <person name="Pruitt K."/>
            <person name="Puig M."/>
            <person name="Quesneville H."/>
            <person name="Ram K.R."/>
            <person name="Rand D."/>
            <person name="Rasmussen M.D."/>
            <person name="Reed L.K."/>
            <person name="Reenan R."/>
            <person name="Reily A."/>
            <person name="Remington K.A."/>
            <person name="Rieger T.T."/>
            <person name="Ritchie M.G."/>
            <person name="Robin C."/>
            <person name="Rogers Y.H."/>
            <person name="Rohde C."/>
            <person name="Rozas J."/>
            <person name="Rubenfield M.J."/>
            <person name="Ruiz A."/>
            <person name="Russo S."/>
            <person name="Salzberg S.L."/>
            <person name="Sanchez-Gracia A."/>
            <person name="Saranga D.J."/>
            <person name="Sato H."/>
            <person name="Schaeffer S.W."/>
            <person name="Schatz M.C."/>
            <person name="Schlenke T."/>
            <person name="Schwartz R."/>
            <person name="Segarra C."/>
            <person name="Singh R.S."/>
            <person name="Sirot L."/>
            <person name="Sirota M."/>
            <person name="Sisneros N.B."/>
            <person name="Smith C.D."/>
            <person name="Smith T.F."/>
            <person name="Spieth J."/>
            <person name="Stage D.E."/>
            <person name="Stark A."/>
            <person name="Stephan W."/>
            <person name="Strausberg R.L."/>
            <person name="Strempel S."/>
            <person name="Sturgill D."/>
            <person name="Sutton G."/>
            <person name="Sutton G.G."/>
            <person name="Tao W."/>
            <person name="Teichmann S."/>
            <person name="Tobari Y.N."/>
            <person name="Tomimura Y."/>
            <person name="Tsolas J.M."/>
            <person name="Valente V.L."/>
            <person name="Venter E."/>
            <person name="Venter J.C."/>
            <person name="Vicario S."/>
            <person name="Vieira F.G."/>
            <person name="Vilella A.J."/>
            <person name="Villasante A."/>
            <person name="Walenz B."/>
            <person name="Wang J."/>
            <person name="Wasserman M."/>
            <person name="Watts T."/>
            <person name="Wilson D."/>
            <person name="Wilson R.K."/>
            <person name="Wing R.A."/>
            <person name="Wolfner M.F."/>
            <person name="Wong A."/>
            <person name="Wong G.K."/>
            <person name="Wu C.I."/>
            <person name="Wu G."/>
            <person name="Yamamoto D."/>
            <person name="Yang H.P."/>
            <person name="Yang S.P."/>
            <person name="Yorke J.A."/>
            <person name="Yoshida K."/>
            <person name="Zdobnov E."/>
            <person name="Zhang P."/>
            <person name="Zhang Y."/>
            <person name="Zimin A.V."/>
            <person name="Baldwin J."/>
            <person name="Abdouelleil A."/>
            <person name="Abdulkadir J."/>
            <person name="Abebe A."/>
            <person name="Abera B."/>
            <person name="Abreu J."/>
            <person name="Acer S.C."/>
            <person name="Aftuck L."/>
            <person name="Alexander A."/>
            <person name="An P."/>
            <person name="Anderson E."/>
            <person name="Anderson S."/>
            <person name="Arachi H."/>
            <person name="Azer M."/>
            <person name="Bachantsang P."/>
            <person name="Barry A."/>
            <person name="Bayul T."/>
            <person name="Berlin A."/>
            <person name="Bessette D."/>
            <person name="Bloom T."/>
            <person name="Blye J."/>
            <person name="Boguslavskiy L."/>
            <person name="Bonnet C."/>
            <person name="Boukhgalter B."/>
            <person name="Bourzgui I."/>
            <person name="Brown A."/>
            <person name="Cahill P."/>
            <person name="Channer S."/>
            <person name="Cheshatsang Y."/>
            <person name="Chuda L."/>
            <person name="Citroen M."/>
            <person name="Collymore A."/>
            <person name="Cooke P."/>
            <person name="Costello M."/>
            <person name="D'Aco K."/>
            <person name="Daza R."/>
            <person name="De Haan G."/>
            <person name="DeGray S."/>
            <person name="DeMaso C."/>
            <person name="Dhargay N."/>
            <person name="Dooley K."/>
            <person name="Dooley E."/>
            <person name="Doricent M."/>
            <person name="Dorje P."/>
            <person name="Dorjee K."/>
            <person name="Dupes A."/>
            <person name="Elong R."/>
            <person name="Falk J."/>
            <person name="Farina A."/>
            <person name="Faro S."/>
            <person name="Ferguson D."/>
            <person name="Fisher S."/>
            <person name="Foley C.D."/>
            <person name="Franke A."/>
            <person name="Friedrich D."/>
            <person name="Gadbois L."/>
            <person name="Gearin G."/>
            <person name="Gearin C.R."/>
            <person name="Giannoukos G."/>
            <person name="Goode T."/>
            <person name="Graham J."/>
            <person name="Grandbois E."/>
            <person name="Grewal S."/>
            <person name="Gyaltsen K."/>
            <person name="Hafez N."/>
            <person name="Hagos B."/>
            <person name="Hall J."/>
            <person name="Henson C."/>
            <person name="Hollinger A."/>
            <person name="Honan T."/>
            <person name="Huard M.D."/>
            <person name="Hughes L."/>
            <person name="Hurhula B."/>
            <person name="Husby M.E."/>
            <person name="Kamat A."/>
            <person name="Kanga B."/>
            <person name="Kashin S."/>
            <person name="Khazanovich D."/>
            <person name="Kisner P."/>
            <person name="Lance K."/>
            <person name="Lara M."/>
            <person name="Lee W."/>
            <person name="Lennon N."/>
            <person name="Letendre F."/>
            <person name="LeVine R."/>
            <person name="Lipovsky A."/>
            <person name="Liu X."/>
            <person name="Liu J."/>
            <person name="Liu S."/>
            <person name="Lokyitsang T."/>
            <person name="Lokyitsang Y."/>
            <person name="Lubonja R."/>
            <person name="Lui A."/>
            <person name="MacDonald P."/>
            <person name="Magnisalis V."/>
            <person name="Maru K."/>
            <person name="Matthews C."/>
            <person name="McCusker W."/>
            <person name="McDonough S."/>
            <person name="Mehta T."/>
            <person name="Meldrim J."/>
            <person name="Meneus L."/>
            <person name="Mihai O."/>
            <person name="Mihalev A."/>
            <person name="Mihova T."/>
            <person name="Mittelman R."/>
            <person name="Mlenga V."/>
            <person name="Montmayeur A."/>
            <person name="Mulrain L."/>
            <person name="Navidi A."/>
            <person name="Naylor J."/>
            <person name="Negash T."/>
            <person name="Nguyen T."/>
            <person name="Nguyen N."/>
            <person name="Nicol R."/>
            <person name="Norbu C."/>
            <person name="Norbu N."/>
            <person name="Novod N."/>
            <person name="O'Neill B."/>
            <person name="Osman S."/>
            <person name="Markiewicz E."/>
            <person name="Oyono O.L."/>
            <person name="Patti C."/>
            <person name="Phunkhang P."/>
            <person name="Pierre F."/>
            <person name="Priest M."/>
            <person name="Raghuraman S."/>
            <person name="Rege F."/>
            <person name="Reyes R."/>
            <person name="Rise C."/>
            <person name="Rogov P."/>
            <person name="Ross K."/>
            <person name="Ryan E."/>
            <person name="Settipalli S."/>
            <person name="Shea T."/>
            <person name="Sherpa N."/>
            <person name="Shi L."/>
            <person name="Shih D."/>
            <person name="Sparrow T."/>
            <person name="Spaulding J."/>
            <person name="Stalker J."/>
            <person name="Stange-Thomann N."/>
            <person name="Stavropoulos S."/>
            <person name="Stone C."/>
            <person name="Strader C."/>
            <person name="Tesfaye S."/>
            <person name="Thomson T."/>
            <person name="Thoulutsang Y."/>
            <person name="Thoulutsang D."/>
            <person name="Topham K."/>
            <person name="Topping I."/>
            <person name="Tsamla T."/>
            <person name="Vassiliev H."/>
            <person name="Vo A."/>
            <person name="Wangchuk T."/>
            <person name="Wangdi T."/>
            <person name="Weiand M."/>
            <person name="Wilkinson J."/>
            <person name="Wilson A."/>
            <person name="Yadav S."/>
            <person name="Young G."/>
            <person name="Yu Q."/>
            <person name="Zembek L."/>
            <person name="Zhong D."/>
            <person name="Zimmer A."/>
            <person name="Zwirko Z."/>
            <person name="Jaffe D.B."/>
            <person name="Alvarez P."/>
            <person name="Brockman W."/>
            <person name="Butler J."/>
            <person name="Chin C."/>
            <person name="Gnerre S."/>
            <person name="Grabherr M."/>
            <person name="Kleber M."/>
            <person name="Mauceli E."/>
            <person name="MacCallum I."/>
        </authorList>
    </citation>
    <scope>NUCLEOTIDE SEQUENCE [LARGE SCALE GENOMIC DNA]</scope>
    <source>
        <strain evidence="2">Tucson 14024-0371.13</strain>
    </source>
</reference>
<dbReference type="EMBL" id="CH902622">
    <property type="protein sequence ID" value="EDV34556.2"/>
    <property type="molecule type" value="Genomic_DNA"/>
</dbReference>
<sequence length="319" mass="35904">MEHWNPETSGMPLSHMVRPQGFGLEQLRRTLGHSAIREQCYFIYGTNNVLEIIVGFEQLLSQEEIEFGAEQLAAVHVAGIMVYLLHHEDLAGTQVKRTLFLQRCFDYLACTEATHVHQLCVEILTLLDAHDSSVMLNMILCCRMASPLSTMARVVGTCLLWALLDRLTDLGLDSHHMRPYATLLLVVAVVNPGVYLESYLHALHLVVRLISSLLVLGPLGGQPQKLCHEAGIPEEVMQLTKDDSAIIFRWLMAIVEELRPQMVMGNDLGHLEERLVLLEAVCELMQLLHGHMIKFYQEAKNLPAAPKDGGSNKNVEKWR</sequence>
<dbReference type="HOGENOM" id="CLU_875140_0_0_1"/>
<dbReference type="OrthoDB" id="7846417at2759"/>
<dbReference type="STRING" id="7217.B3MS01"/>
<evidence type="ECO:0000313" key="1">
    <source>
        <dbReference type="EMBL" id="EDV34556.2"/>
    </source>
</evidence>
<protein>
    <submittedName>
        <fullName evidence="1">Uncharacterized protein</fullName>
    </submittedName>
</protein>
<dbReference type="InParanoid" id="B3MS01"/>
<accession>B3MS01</accession>